<dbReference type="GO" id="GO:0006572">
    <property type="term" value="P:L-tyrosine catabolic process"/>
    <property type="evidence" value="ECO:0007669"/>
    <property type="project" value="UniProtKB-KW"/>
</dbReference>
<dbReference type="PROSITE" id="PS00105">
    <property type="entry name" value="AA_TRANSFER_CLASS_1"/>
    <property type="match status" value="1"/>
</dbReference>
<keyword evidence="10 13" id="KW-0663">Pyridoxal phosphate</keyword>
<gene>
    <name evidence="16" type="primary">TAT</name>
    <name evidence="16" type="ORF">BLAG_LOCUS22796</name>
</gene>
<evidence type="ECO:0000256" key="3">
    <source>
        <dbReference type="ARBA" id="ARBA00007441"/>
    </source>
</evidence>
<organism evidence="16 17">
    <name type="scientific">Branchiostoma lanceolatum</name>
    <name type="common">Common lancelet</name>
    <name type="synonym">Amphioxus lanceolatum</name>
    <dbReference type="NCBI Taxonomy" id="7740"/>
    <lineage>
        <taxon>Eukaryota</taxon>
        <taxon>Metazoa</taxon>
        <taxon>Chordata</taxon>
        <taxon>Cephalochordata</taxon>
        <taxon>Leptocardii</taxon>
        <taxon>Amphioxiformes</taxon>
        <taxon>Branchiostomatidae</taxon>
        <taxon>Branchiostoma</taxon>
    </lineage>
</organism>
<dbReference type="PANTHER" id="PTHR45744">
    <property type="entry name" value="TYROSINE AMINOTRANSFERASE"/>
    <property type="match status" value="1"/>
</dbReference>
<evidence type="ECO:0000256" key="2">
    <source>
        <dbReference type="ARBA" id="ARBA00005203"/>
    </source>
</evidence>
<dbReference type="CDD" id="cd00609">
    <property type="entry name" value="AAT_like"/>
    <property type="match status" value="1"/>
</dbReference>
<comment type="pathway">
    <text evidence="2 13">Amino-acid degradation; L-phenylalanine degradation; acetoacetate and fumarate from L-phenylalanine: step 2/6.</text>
</comment>
<keyword evidence="17" id="KW-1185">Reference proteome</keyword>
<dbReference type="UniPathway" id="UPA00139">
    <property type="reaction ID" value="UER00338"/>
</dbReference>
<dbReference type="InterPro" id="IPR005958">
    <property type="entry name" value="TyrNic_aminoTrfase"/>
</dbReference>
<evidence type="ECO:0000256" key="6">
    <source>
        <dbReference type="ARBA" id="ARBA00015959"/>
    </source>
</evidence>
<dbReference type="Pfam" id="PF00155">
    <property type="entry name" value="Aminotran_1_2"/>
    <property type="match status" value="1"/>
</dbReference>
<accession>A0A8K0F1J3</accession>
<evidence type="ECO:0000256" key="10">
    <source>
        <dbReference type="ARBA" id="ARBA00022898"/>
    </source>
</evidence>
<name>A0A8K0F1J3_BRALA</name>
<evidence type="ECO:0000256" key="12">
    <source>
        <dbReference type="ARBA" id="ARBA00047798"/>
    </source>
</evidence>
<dbReference type="NCBIfam" id="TIGR01264">
    <property type="entry name" value="tyr_amTase_E"/>
    <property type="match status" value="1"/>
</dbReference>
<evidence type="ECO:0000256" key="1">
    <source>
        <dbReference type="ARBA" id="ARBA00001933"/>
    </source>
</evidence>
<evidence type="ECO:0000256" key="13">
    <source>
        <dbReference type="PIRNR" id="PIRNR000517"/>
    </source>
</evidence>
<keyword evidence="7" id="KW-0032">Aminotransferase</keyword>
<dbReference type="InterPro" id="IPR005957">
    <property type="entry name" value="Tyrosine_aminoTrfase"/>
</dbReference>
<evidence type="ECO:0000256" key="4">
    <source>
        <dbReference type="ARBA" id="ARBA00011738"/>
    </source>
</evidence>
<evidence type="ECO:0000313" key="16">
    <source>
        <dbReference type="EMBL" id="CAH1270548.1"/>
    </source>
</evidence>
<evidence type="ECO:0000256" key="5">
    <source>
        <dbReference type="ARBA" id="ARBA00012749"/>
    </source>
</evidence>
<dbReference type="Gene3D" id="3.90.1150.10">
    <property type="entry name" value="Aspartate Aminotransferase, domain 1"/>
    <property type="match status" value="1"/>
</dbReference>
<protein>
    <recommendedName>
        <fullName evidence="6 13">Tyrosine aminotransferase</fullName>
        <shortName evidence="13">TAT</shortName>
        <ecNumber evidence="5 13">2.6.1.5</ecNumber>
    </recommendedName>
</protein>
<dbReference type="InterPro" id="IPR015421">
    <property type="entry name" value="PyrdxlP-dep_Trfase_major"/>
</dbReference>
<dbReference type="PIRSF" id="PIRSF000517">
    <property type="entry name" value="Tyr_transaminase"/>
    <property type="match status" value="1"/>
</dbReference>
<dbReference type="GO" id="GO:0004838">
    <property type="term" value="F:L-tyrosine-2-oxoglutarate transaminase activity"/>
    <property type="evidence" value="ECO:0007669"/>
    <property type="project" value="UniProtKB-UniRule"/>
</dbReference>
<evidence type="ECO:0000256" key="14">
    <source>
        <dbReference type="PIRSR" id="PIRSR000517-1"/>
    </source>
</evidence>
<evidence type="ECO:0000256" key="9">
    <source>
        <dbReference type="ARBA" id="ARBA00022878"/>
    </source>
</evidence>
<keyword evidence="8" id="KW-0808">Transferase</keyword>
<dbReference type="InterPro" id="IPR015424">
    <property type="entry name" value="PyrdxlP-dep_Trfase"/>
</dbReference>
<feature type="modified residue" description="N6-(pyridoxal phosphate)lysine" evidence="14">
    <location>
        <position position="301"/>
    </location>
</feature>
<comment type="function">
    <text evidence="13">Transaminase involved in tyrosine breakdown. Converts tyrosine to p-hydroxyphenylpyruvate.</text>
</comment>
<evidence type="ECO:0000313" key="17">
    <source>
        <dbReference type="Proteomes" id="UP000838412"/>
    </source>
</evidence>
<comment type="catalytic activity">
    <reaction evidence="12 13">
        <text>L-tyrosine + 2-oxoglutarate = 3-(4-hydroxyphenyl)pyruvate + L-glutamate</text>
        <dbReference type="Rhea" id="RHEA:15093"/>
        <dbReference type="ChEBI" id="CHEBI:16810"/>
        <dbReference type="ChEBI" id="CHEBI:29985"/>
        <dbReference type="ChEBI" id="CHEBI:36242"/>
        <dbReference type="ChEBI" id="CHEBI:58315"/>
        <dbReference type="EC" id="2.6.1.5"/>
    </reaction>
</comment>
<keyword evidence="11" id="KW-0585">Phenylalanine catabolism</keyword>
<proteinExistence type="inferred from homology"/>
<dbReference type="GO" id="GO:0006559">
    <property type="term" value="P:L-phenylalanine catabolic process"/>
    <property type="evidence" value="ECO:0007669"/>
    <property type="project" value="UniProtKB-UniRule"/>
</dbReference>
<dbReference type="InterPro" id="IPR004839">
    <property type="entry name" value="Aminotransferase_I/II_large"/>
</dbReference>
<dbReference type="SUPFAM" id="SSF53383">
    <property type="entry name" value="PLP-dependent transferases"/>
    <property type="match status" value="1"/>
</dbReference>
<dbReference type="EC" id="2.6.1.5" evidence="5 13"/>
<dbReference type="InterPro" id="IPR004838">
    <property type="entry name" value="NHTrfase_class1_PyrdxlP-BS"/>
</dbReference>
<keyword evidence="9" id="KW-0828">Tyrosine catabolism</keyword>
<comment type="similarity">
    <text evidence="3 13">Belongs to the class-I pyridoxal-phosphate-dependent aminotransferase family.</text>
</comment>
<dbReference type="InterPro" id="IPR015422">
    <property type="entry name" value="PyrdxlP-dep_Trfase_small"/>
</dbReference>
<evidence type="ECO:0000256" key="11">
    <source>
        <dbReference type="ARBA" id="ARBA00023232"/>
    </source>
</evidence>
<comment type="cofactor">
    <cofactor evidence="1 13 14">
        <name>pyridoxal 5'-phosphate</name>
        <dbReference type="ChEBI" id="CHEBI:597326"/>
    </cofactor>
</comment>
<evidence type="ECO:0000256" key="8">
    <source>
        <dbReference type="ARBA" id="ARBA00022679"/>
    </source>
</evidence>
<comment type="subunit">
    <text evidence="4 13">Homodimer.</text>
</comment>
<reference evidence="16" key="1">
    <citation type="submission" date="2022-01" db="EMBL/GenBank/DDBJ databases">
        <authorList>
            <person name="Braso-Vives M."/>
        </authorList>
    </citation>
    <scope>NUCLEOTIDE SEQUENCE</scope>
</reference>
<feature type="domain" description="Aminotransferase class I/classII large" evidence="15">
    <location>
        <begin position="92"/>
        <end position="455"/>
    </location>
</feature>
<evidence type="ECO:0000259" key="15">
    <source>
        <dbReference type="Pfam" id="PF00155"/>
    </source>
</evidence>
<dbReference type="AlphaFoldDB" id="A0A8K0F1J3"/>
<dbReference type="EMBL" id="OV696692">
    <property type="protein sequence ID" value="CAH1270548.1"/>
    <property type="molecule type" value="Genomic_DNA"/>
</dbReference>
<dbReference type="PANTHER" id="PTHR45744:SF2">
    <property type="entry name" value="TYROSINE AMINOTRANSFERASE"/>
    <property type="match status" value="1"/>
</dbReference>
<dbReference type="Proteomes" id="UP000838412">
    <property type="component" value="Chromosome 7"/>
</dbReference>
<dbReference type="NCBIfam" id="TIGR01265">
    <property type="entry name" value="tyr_nico_aTase"/>
    <property type="match status" value="1"/>
</dbReference>
<dbReference type="GO" id="GO:0030170">
    <property type="term" value="F:pyridoxal phosphate binding"/>
    <property type="evidence" value="ECO:0007669"/>
    <property type="project" value="InterPro"/>
</dbReference>
<sequence>MNYGRFLTVVGRARNTELLSNLILQKKIPRLALVTMASSSSSYVNGNRNCHGDNPQVKRAKWVVPSSRMAKNTHNPIRQIVDNMKIEPNPEKKMIALSIGDPTVFGNLEPPREIEEAVIDCIHTRKYNGYAPSIGYESARAAIAKYYTRPEAPLEAKDVIFGSGCSGALDLCISVLANPGQNILVPRPGFSLYKTLAESIGVEIRHYNLLPERGWEIDLDHLQSLVNEDTAAIVVNNPSNPCGSVFTKEHIQDILQVAERLRMPIVADEIYADMVFSGHSFHFMASLTTEVPILSCGGIAKRYVVPGWRLGWVLIHDRHGAFEAEVRNGLQRLSQRILGPNTLIQAAMPRILEDTPQSFYEGIMAHVQRNAELFFNGVSKIPGLTPIMPCGAMYMMVGIDIDKFPAFTSDVEFTQRLVSEQSVFCLPASCFQYPDFFRVVLTLPEEMVSEACERIQEFCAQHYMEEIAANGAF</sequence>
<dbReference type="OrthoDB" id="7042322at2759"/>
<dbReference type="Gene3D" id="3.40.640.10">
    <property type="entry name" value="Type I PLP-dependent aspartate aminotransferase-like (Major domain)"/>
    <property type="match status" value="1"/>
</dbReference>
<dbReference type="FunFam" id="3.40.640.10:FF:000048">
    <property type="entry name" value="tyrosine aminotransferase"/>
    <property type="match status" value="1"/>
</dbReference>
<evidence type="ECO:0000256" key="7">
    <source>
        <dbReference type="ARBA" id="ARBA00022576"/>
    </source>
</evidence>